<dbReference type="Gene3D" id="1.10.3720.10">
    <property type="entry name" value="MetI-like"/>
    <property type="match status" value="1"/>
</dbReference>
<evidence type="ECO:0000256" key="1">
    <source>
        <dbReference type="ARBA" id="ARBA00004651"/>
    </source>
</evidence>
<evidence type="ECO:0000259" key="8">
    <source>
        <dbReference type="PROSITE" id="PS50928"/>
    </source>
</evidence>
<keyword evidence="2 7" id="KW-0813">Transport</keyword>
<evidence type="ECO:0000256" key="7">
    <source>
        <dbReference type="RuleBase" id="RU363032"/>
    </source>
</evidence>
<comment type="subcellular location">
    <subcellularLocation>
        <location evidence="1 7">Cell membrane</location>
        <topology evidence="1 7">Multi-pass membrane protein</topology>
    </subcellularLocation>
</comment>
<dbReference type="EMBL" id="QQTP01000002">
    <property type="protein sequence ID" value="RDJ28055.1"/>
    <property type="molecule type" value="Genomic_DNA"/>
</dbReference>
<dbReference type="SUPFAM" id="SSF161098">
    <property type="entry name" value="MetI-like"/>
    <property type="match status" value="1"/>
</dbReference>
<keyword evidence="3" id="KW-1003">Cell membrane</keyword>
<protein>
    <submittedName>
        <fullName evidence="9">ABC transporter permease</fullName>
    </submittedName>
</protein>
<dbReference type="GO" id="GO:0005886">
    <property type="term" value="C:plasma membrane"/>
    <property type="evidence" value="ECO:0007669"/>
    <property type="project" value="UniProtKB-SubCell"/>
</dbReference>
<evidence type="ECO:0000256" key="2">
    <source>
        <dbReference type="ARBA" id="ARBA00022448"/>
    </source>
</evidence>
<feature type="domain" description="ABC transmembrane type-1" evidence="8">
    <location>
        <begin position="52"/>
        <end position="234"/>
    </location>
</feature>
<dbReference type="CDD" id="cd06261">
    <property type="entry name" value="TM_PBP2"/>
    <property type="match status" value="1"/>
</dbReference>
<feature type="transmembrane region" description="Helical" evidence="7">
    <location>
        <begin position="122"/>
        <end position="141"/>
    </location>
</feature>
<keyword evidence="4 7" id="KW-0812">Transmembrane</keyword>
<dbReference type="InterPro" id="IPR035906">
    <property type="entry name" value="MetI-like_sf"/>
</dbReference>
<comment type="similarity">
    <text evidence="7">Belongs to the binding-protein-dependent transport system permease family.</text>
</comment>
<dbReference type="PROSITE" id="PS50928">
    <property type="entry name" value="ABC_TM1"/>
    <property type="match status" value="1"/>
</dbReference>
<evidence type="ECO:0000313" key="9">
    <source>
        <dbReference type="EMBL" id="RDJ28055.1"/>
    </source>
</evidence>
<evidence type="ECO:0000256" key="3">
    <source>
        <dbReference type="ARBA" id="ARBA00022475"/>
    </source>
</evidence>
<evidence type="ECO:0000313" key="10">
    <source>
        <dbReference type="Proteomes" id="UP000255207"/>
    </source>
</evidence>
<accession>A0A370L9Q5</accession>
<name>A0A370L9Q5_9HYPH</name>
<dbReference type="OrthoDB" id="8138334at2"/>
<dbReference type="Proteomes" id="UP000255207">
    <property type="component" value="Unassembled WGS sequence"/>
</dbReference>
<reference evidence="10" key="1">
    <citation type="submission" date="2018-07" db="EMBL/GenBank/DDBJ databases">
        <authorList>
            <person name="Safronova V.I."/>
            <person name="Chirak E.R."/>
            <person name="Sazanova A.L."/>
        </authorList>
    </citation>
    <scope>NUCLEOTIDE SEQUENCE [LARGE SCALE GENOMIC DNA]</scope>
    <source>
        <strain evidence="10">RCAM04685</strain>
    </source>
</reference>
<gene>
    <name evidence="9" type="ORF">DWE98_05510</name>
</gene>
<keyword evidence="10" id="KW-1185">Reference proteome</keyword>
<proteinExistence type="inferred from homology"/>
<sequence length="251" mass="26501">MRSNMSLFVWRGLLLAVLVAVWQLGGDRTATGWISSPGLVATRLADLASGELWGHVAVTLAEMILGLAIGVPAGVLAGLILGRMPLTALLLRPLIVALYSVPLVTLAPLLILWFGLDMAPKIFLVAGVSFFLLFFNTFAGVQAVDGDQQTTLLLMGASRSEMFLKLVAPASMAWIFAGLKVALPYALIAAVVGEMMAARSGMGSLLTDAAAQIDMTGLYAVLIVLMILGVAVASAASQVEAHVLRWRQAER</sequence>
<feature type="transmembrane region" description="Helical" evidence="7">
    <location>
        <begin position="218"/>
        <end position="236"/>
    </location>
</feature>
<organism evidence="9 10">
    <name type="scientific">Bosea caraganae</name>
    <dbReference type="NCBI Taxonomy" id="2763117"/>
    <lineage>
        <taxon>Bacteria</taxon>
        <taxon>Pseudomonadati</taxon>
        <taxon>Pseudomonadota</taxon>
        <taxon>Alphaproteobacteria</taxon>
        <taxon>Hyphomicrobiales</taxon>
        <taxon>Boseaceae</taxon>
        <taxon>Bosea</taxon>
    </lineage>
</organism>
<feature type="transmembrane region" description="Helical" evidence="7">
    <location>
        <begin position="56"/>
        <end position="82"/>
    </location>
</feature>
<feature type="transmembrane region" description="Helical" evidence="7">
    <location>
        <begin position="94"/>
        <end position="116"/>
    </location>
</feature>
<dbReference type="PANTHER" id="PTHR30151">
    <property type="entry name" value="ALKANE SULFONATE ABC TRANSPORTER-RELATED, MEMBRANE SUBUNIT"/>
    <property type="match status" value="1"/>
</dbReference>
<dbReference type="InterPro" id="IPR000515">
    <property type="entry name" value="MetI-like"/>
</dbReference>
<keyword evidence="5 7" id="KW-1133">Transmembrane helix</keyword>
<dbReference type="AlphaFoldDB" id="A0A370L9Q5"/>
<evidence type="ECO:0000256" key="4">
    <source>
        <dbReference type="ARBA" id="ARBA00022692"/>
    </source>
</evidence>
<evidence type="ECO:0000256" key="5">
    <source>
        <dbReference type="ARBA" id="ARBA00022989"/>
    </source>
</evidence>
<dbReference type="Pfam" id="PF00528">
    <property type="entry name" value="BPD_transp_1"/>
    <property type="match status" value="1"/>
</dbReference>
<dbReference type="PANTHER" id="PTHR30151:SF20">
    <property type="entry name" value="ABC TRANSPORTER PERMEASE PROTEIN HI_0355-RELATED"/>
    <property type="match status" value="1"/>
</dbReference>
<comment type="caution">
    <text evidence="9">The sequence shown here is derived from an EMBL/GenBank/DDBJ whole genome shotgun (WGS) entry which is preliminary data.</text>
</comment>
<evidence type="ECO:0000256" key="6">
    <source>
        <dbReference type="ARBA" id="ARBA00023136"/>
    </source>
</evidence>
<keyword evidence="6 7" id="KW-0472">Membrane</keyword>
<dbReference type="GO" id="GO:0055085">
    <property type="term" value="P:transmembrane transport"/>
    <property type="evidence" value="ECO:0007669"/>
    <property type="project" value="InterPro"/>
</dbReference>